<evidence type="ECO:0000259" key="2">
    <source>
        <dbReference type="SMART" id="SM00858"/>
    </source>
</evidence>
<comment type="caution">
    <text evidence="3">The sequence shown here is derived from an EMBL/GenBank/DDBJ whole genome shotgun (WGS) entry which is preliminary data.</text>
</comment>
<dbReference type="NCBIfam" id="TIGR03177">
    <property type="entry name" value="pilus_cpaB"/>
    <property type="match status" value="1"/>
</dbReference>
<accession>A0A5C8NYI6</accession>
<dbReference type="Pfam" id="PF16976">
    <property type="entry name" value="RcpC"/>
    <property type="match status" value="1"/>
</dbReference>
<dbReference type="OrthoDB" id="9788329at2"/>
<protein>
    <submittedName>
        <fullName evidence="3">Flp pilus assembly protein CpaB</fullName>
    </submittedName>
</protein>
<feature type="region of interest" description="Disordered" evidence="1">
    <location>
        <begin position="225"/>
        <end position="278"/>
    </location>
</feature>
<dbReference type="InterPro" id="IPR031571">
    <property type="entry name" value="RcpC_dom"/>
</dbReference>
<dbReference type="InterPro" id="IPR013974">
    <property type="entry name" value="SAF"/>
</dbReference>
<dbReference type="Proteomes" id="UP000321548">
    <property type="component" value="Unassembled WGS sequence"/>
</dbReference>
<dbReference type="InterPro" id="IPR017592">
    <property type="entry name" value="Pilus_assmbl_Flp-typ_CpaB"/>
</dbReference>
<name>A0A5C8NYI6_9BURK</name>
<dbReference type="CDD" id="cd11614">
    <property type="entry name" value="SAF_CpaB_FlgA_like"/>
    <property type="match status" value="1"/>
</dbReference>
<organism evidence="3 4">
    <name type="scientific">Zeimonas arvi</name>
    <dbReference type="NCBI Taxonomy" id="2498847"/>
    <lineage>
        <taxon>Bacteria</taxon>
        <taxon>Pseudomonadati</taxon>
        <taxon>Pseudomonadota</taxon>
        <taxon>Betaproteobacteria</taxon>
        <taxon>Burkholderiales</taxon>
        <taxon>Burkholderiaceae</taxon>
        <taxon>Zeimonas</taxon>
    </lineage>
</organism>
<sequence>MRGSRAVIMLVLALVAGLAAVVLAARWLSQQTATGTESVIVASREVNLGTALNATMLEVVPWPSGAVPTGAFRNLAELDGRVLLTSVQRGEPILESRLAPIGTRGGLSAVIPEGKRAITVRVNEVVGVAGFALPGNYVDVMVNTQDEKDKPISKIVLERILVLAVAQEASRDDTKPRVVNAVTLEVSPEQAERLDLARSVGTLSLVLRNQIDNNSAATDGITKRELLGQTPPPEPPVAAVAPAPAPAPKPRPRIVRQPPKQPETVEVIRGVQRSSAQF</sequence>
<evidence type="ECO:0000313" key="4">
    <source>
        <dbReference type="Proteomes" id="UP000321548"/>
    </source>
</evidence>
<reference evidence="3 4" key="1">
    <citation type="submission" date="2019-06" db="EMBL/GenBank/DDBJ databases">
        <title>Quisquiliibacterium sp. nov., isolated from a maize field.</title>
        <authorList>
            <person name="Lin S.-Y."/>
            <person name="Tsai C.-F."/>
            <person name="Young C.-C."/>
        </authorList>
    </citation>
    <scope>NUCLEOTIDE SEQUENCE [LARGE SCALE GENOMIC DNA]</scope>
    <source>
        <strain evidence="3 4">CC-CFT501</strain>
    </source>
</reference>
<feature type="domain" description="SAF" evidence="2">
    <location>
        <begin position="37"/>
        <end position="99"/>
    </location>
</feature>
<dbReference type="Pfam" id="PF08666">
    <property type="entry name" value="SAF"/>
    <property type="match status" value="1"/>
</dbReference>
<keyword evidence="4" id="KW-1185">Reference proteome</keyword>
<gene>
    <name evidence="3" type="primary">cpaB</name>
    <name evidence="3" type="ORF">FHP08_08290</name>
</gene>
<dbReference type="SMART" id="SM00858">
    <property type="entry name" value="SAF"/>
    <property type="match status" value="1"/>
</dbReference>
<evidence type="ECO:0000256" key="1">
    <source>
        <dbReference type="SAM" id="MobiDB-lite"/>
    </source>
</evidence>
<proteinExistence type="predicted"/>
<dbReference type="AlphaFoldDB" id="A0A5C8NYI6"/>
<dbReference type="RefSeq" id="WP_147703979.1">
    <property type="nucleotide sequence ID" value="NZ_VDUY01000003.1"/>
</dbReference>
<evidence type="ECO:0000313" key="3">
    <source>
        <dbReference type="EMBL" id="TXL66065.1"/>
    </source>
</evidence>
<dbReference type="EMBL" id="VDUY01000003">
    <property type="protein sequence ID" value="TXL66065.1"/>
    <property type="molecule type" value="Genomic_DNA"/>
</dbReference>